<feature type="domain" description="EF-hand" evidence="1">
    <location>
        <begin position="1"/>
        <end position="36"/>
    </location>
</feature>
<dbReference type="PROSITE" id="PS00018">
    <property type="entry name" value="EF_HAND_1"/>
    <property type="match status" value="1"/>
</dbReference>
<accession>A0A7W9SVI9</accession>
<dbReference type="InterPro" id="IPR018247">
    <property type="entry name" value="EF_Hand_1_Ca_BS"/>
</dbReference>
<evidence type="ECO:0000259" key="1">
    <source>
        <dbReference type="PROSITE" id="PS50222"/>
    </source>
</evidence>
<organism evidence="2 3">
    <name type="scientific">Armatimonas rosea</name>
    <dbReference type="NCBI Taxonomy" id="685828"/>
    <lineage>
        <taxon>Bacteria</taxon>
        <taxon>Bacillati</taxon>
        <taxon>Armatimonadota</taxon>
        <taxon>Armatimonadia</taxon>
        <taxon>Armatimonadales</taxon>
        <taxon>Armatimonadaceae</taxon>
        <taxon>Armatimonas</taxon>
    </lineage>
</organism>
<dbReference type="InterPro" id="IPR037079">
    <property type="entry name" value="AF2212/PG0164-like_sf"/>
</dbReference>
<dbReference type="PROSITE" id="PS50222">
    <property type="entry name" value="EF_HAND_2"/>
    <property type="match status" value="1"/>
</dbReference>
<dbReference type="CDD" id="cd00051">
    <property type="entry name" value="EFh"/>
    <property type="match status" value="1"/>
</dbReference>
<dbReference type="Pfam" id="PF08922">
    <property type="entry name" value="DUF1905"/>
    <property type="match status" value="1"/>
</dbReference>
<dbReference type="Pfam" id="PF13405">
    <property type="entry name" value="EF-hand_6"/>
    <property type="match status" value="1"/>
</dbReference>
<dbReference type="Pfam" id="PF13376">
    <property type="entry name" value="OmdA"/>
    <property type="match status" value="1"/>
</dbReference>
<dbReference type="EMBL" id="JACHGW010000007">
    <property type="protein sequence ID" value="MBB6053636.1"/>
    <property type="molecule type" value="Genomic_DNA"/>
</dbReference>
<keyword evidence="3" id="KW-1185">Reference proteome</keyword>
<proteinExistence type="predicted"/>
<dbReference type="InterPro" id="IPR015018">
    <property type="entry name" value="DUF1905"/>
</dbReference>
<reference evidence="2 3" key="1">
    <citation type="submission" date="2020-08" db="EMBL/GenBank/DDBJ databases">
        <title>Genomic Encyclopedia of Type Strains, Phase IV (KMG-IV): sequencing the most valuable type-strain genomes for metagenomic binning, comparative biology and taxonomic classification.</title>
        <authorList>
            <person name="Goeker M."/>
        </authorList>
    </citation>
    <scope>NUCLEOTIDE SEQUENCE [LARGE SCALE GENOMIC DNA]</scope>
    <source>
        <strain evidence="2 3">DSM 23562</strain>
    </source>
</reference>
<name>A0A7W9SVI9_ARMRO</name>
<dbReference type="Proteomes" id="UP000520814">
    <property type="component" value="Unassembled WGS sequence"/>
</dbReference>
<evidence type="ECO:0000313" key="3">
    <source>
        <dbReference type="Proteomes" id="UP000520814"/>
    </source>
</evidence>
<dbReference type="Pfam" id="PF13202">
    <property type="entry name" value="EF-hand_5"/>
    <property type="match status" value="1"/>
</dbReference>
<dbReference type="RefSeq" id="WP_184203724.1">
    <property type="nucleotide sequence ID" value="NZ_JACHGW010000007.1"/>
</dbReference>
<dbReference type="InterPro" id="IPR002048">
    <property type="entry name" value="EF_hand_dom"/>
</dbReference>
<dbReference type="AlphaFoldDB" id="A0A7W9SVI9"/>
<dbReference type="Gene3D" id="2.40.30.100">
    <property type="entry name" value="AF2212/PG0164-like"/>
    <property type="match status" value="1"/>
</dbReference>
<dbReference type="Gene3D" id="1.10.238.10">
    <property type="entry name" value="EF-hand"/>
    <property type="match status" value="2"/>
</dbReference>
<dbReference type="InterPro" id="IPR011992">
    <property type="entry name" value="EF-hand-dom_pair"/>
</dbReference>
<evidence type="ECO:0000313" key="2">
    <source>
        <dbReference type="EMBL" id="MBB6053636.1"/>
    </source>
</evidence>
<comment type="caution">
    <text evidence="2">The sequence shown here is derived from an EMBL/GenBank/DDBJ whole genome shotgun (WGS) entry which is preliminary data.</text>
</comment>
<sequence length="216" mass="23897">MSEPEPHALFKALDTNNDGKLSRDEIPEILRPAFDKMDTDGDGFITVTEEAAARSAADAVLIEATPLQRYTTKLSIRGKSVALPIPFDPDDTWGQKERHDVAGTVDGHTIRGVLKADRDGVVLPLGPTWLKDAGLVVSEATEVEVELSPEGPQLDNLAADFREALLANPEACAYFQAIPTFHRKNYVRWIDDAKRPETRTKRISEAIVLLNAKQRR</sequence>
<dbReference type="SUPFAM" id="SSF47473">
    <property type="entry name" value="EF-hand"/>
    <property type="match status" value="1"/>
</dbReference>
<dbReference type="GO" id="GO:0005509">
    <property type="term" value="F:calcium ion binding"/>
    <property type="evidence" value="ECO:0007669"/>
    <property type="project" value="InterPro"/>
</dbReference>
<gene>
    <name evidence="2" type="ORF">HNQ39_005471</name>
</gene>
<protein>
    <recommendedName>
        <fullName evidence="1">EF-hand domain-containing protein</fullName>
    </recommendedName>
</protein>